<evidence type="ECO:0000256" key="2">
    <source>
        <dbReference type="ARBA" id="ARBA00013064"/>
    </source>
</evidence>
<dbReference type="InterPro" id="IPR016130">
    <property type="entry name" value="Tyr_Pase_AS"/>
</dbReference>
<name>A0A9P5MW49_9AGAM</name>
<dbReference type="PROSITE" id="PS50056">
    <property type="entry name" value="TYR_PHOSPHATASE_2"/>
    <property type="match status" value="1"/>
</dbReference>
<keyword evidence="8" id="KW-1185">Reference proteome</keyword>
<dbReference type="GO" id="GO:0005737">
    <property type="term" value="C:cytoplasm"/>
    <property type="evidence" value="ECO:0007669"/>
    <property type="project" value="TreeGrafter"/>
</dbReference>
<feature type="domain" description="Tyrosine specific protein phosphatases" evidence="6">
    <location>
        <begin position="98"/>
        <end position="156"/>
    </location>
</feature>
<comment type="caution">
    <text evidence="7">The sequence shown here is derived from an EMBL/GenBank/DDBJ whole genome shotgun (WGS) entry which is preliminary data.</text>
</comment>
<dbReference type="InterPro" id="IPR029021">
    <property type="entry name" value="Prot-tyrosine_phosphatase-like"/>
</dbReference>
<dbReference type="GO" id="GO:0008330">
    <property type="term" value="F:protein tyrosine/threonine phosphatase activity"/>
    <property type="evidence" value="ECO:0007669"/>
    <property type="project" value="TreeGrafter"/>
</dbReference>
<dbReference type="GO" id="GO:0017017">
    <property type="term" value="F:MAP kinase tyrosine/serine/threonine phosphatase activity"/>
    <property type="evidence" value="ECO:0007669"/>
    <property type="project" value="TreeGrafter"/>
</dbReference>
<gene>
    <name evidence="7" type="ORF">DFH94DRAFT_740844</name>
</gene>
<dbReference type="EMBL" id="WHVB01000008">
    <property type="protein sequence ID" value="KAF8480183.1"/>
    <property type="molecule type" value="Genomic_DNA"/>
</dbReference>
<keyword evidence="3" id="KW-0378">Hydrolase</keyword>
<dbReference type="Pfam" id="PF00782">
    <property type="entry name" value="DSPc"/>
    <property type="match status" value="1"/>
</dbReference>
<dbReference type="AlphaFoldDB" id="A0A9P5MW49"/>
<comment type="similarity">
    <text evidence="1">Belongs to the protein-tyrosine phosphatase family. Non-receptor class dual specificity subfamily.</text>
</comment>
<dbReference type="GO" id="GO:0033550">
    <property type="term" value="F:MAP kinase tyrosine phosphatase activity"/>
    <property type="evidence" value="ECO:0007669"/>
    <property type="project" value="TreeGrafter"/>
</dbReference>
<dbReference type="InterPro" id="IPR000340">
    <property type="entry name" value="Dual-sp_phosphatase_cat-dom"/>
</dbReference>
<evidence type="ECO:0000259" key="5">
    <source>
        <dbReference type="PROSITE" id="PS50054"/>
    </source>
</evidence>
<reference evidence="7" key="2">
    <citation type="journal article" date="2020" name="Nat. Commun.">
        <title>Large-scale genome sequencing of mycorrhizal fungi provides insights into the early evolution of symbiotic traits.</title>
        <authorList>
            <person name="Miyauchi S."/>
            <person name="Kiss E."/>
            <person name="Kuo A."/>
            <person name="Drula E."/>
            <person name="Kohler A."/>
            <person name="Sanchez-Garcia M."/>
            <person name="Morin E."/>
            <person name="Andreopoulos B."/>
            <person name="Barry K.W."/>
            <person name="Bonito G."/>
            <person name="Buee M."/>
            <person name="Carver A."/>
            <person name="Chen C."/>
            <person name="Cichocki N."/>
            <person name="Clum A."/>
            <person name="Culley D."/>
            <person name="Crous P.W."/>
            <person name="Fauchery L."/>
            <person name="Girlanda M."/>
            <person name="Hayes R.D."/>
            <person name="Keri Z."/>
            <person name="LaButti K."/>
            <person name="Lipzen A."/>
            <person name="Lombard V."/>
            <person name="Magnuson J."/>
            <person name="Maillard F."/>
            <person name="Murat C."/>
            <person name="Nolan M."/>
            <person name="Ohm R.A."/>
            <person name="Pangilinan J."/>
            <person name="Pereira M.F."/>
            <person name="Perotto S."/>
            <person name="Peter M."/>
            <person name="Pfister S."/>
            <person name="Riley R."/>
            <person name="Sitrit Y."/>
            <person name="Stielow J.B."/>
            <person name="Szollosi G."/>
            <person name="Zifcakova L."/>
            <person name="Stursova M."/>
            <person name="Spatafora J.W."/>
            <person name="Tedersoo L."/>
            <person name="Vaario L.M."/>
            <person name="Yamada A."/>
            <person name="Yan M."/>
            <person name="Wang P."/>
            <person name="Xu J."/>
            <person name="Bruns T."/>
            <person name="Baldrian P."/>
            <person name="Vilgalys R."/>
            <person name="Dunand C."/>
            <person name="Henrissat B."/>
            <person name="Grigoriev I.V."/>
            <person name="Hibbett D."/>
            <person name="Nagy L.G."/>
            <person name="Martin F.M."/>
        </authorList>
    </citation>
    <scope>NUCLEOTIDE SEQUENCE</scope>
    <source>
        <strain evidence="7">Prilba</strain>
    </source>
</reference>
<dbReference type="PROSITE" id="PS00383">
    <property type="entry name" value="TYR_PHOSPHATASE_1"/>
    <property type="match status" value="1"/>
</dbReference>
<evidence type="ECO:0000256" key="3">
    <source>
        <dbReference type="ARBA" id="ARBA00022801"/>
    </source>
</evidence>
<accession>A0A9P5MW49</accession>
<feature type="domain" description="Tyrosine-protein phosphatase" evidence="5">
    <location>
        <begin position="34"/>
        <end position="177"/>
    </location>
</feature>
<evidence type="ECO:0000259" key="6">
    <source>
        <dbReference type="PROSITE" id="PS50056"/>
    </source>
</evidence>
<dbReference type="SMART" id="SM00195">
    <property type="entry name" value="DSPc"/>
    <property type="match status" value="1"/>
</dbReference>
<organism evidence="7 8">
    <name type="scientific">Russula ochroleuca</name>
    <dbReference type="NCBI Taxonomy" id="152965"/>
    <lineage>
        <taxon>Eukaryota</taxon>
        <taxon>Fungi</taxon>
        <taxon>Dikarya</taxon>
        <taxon>Basidiomycota</taxon>
        <taxon>Agaricomycotina</taxon>
        <taxon>Agaricomycetes</taxon>
        <taxon>Russulales</taxon>
        <taxon>Russulaceae</taxon>
        <taxon>Russula</taxon>
    </lineage>
</organism>
<proteinExistence type="inferred from homology"/>
<reference evidence="7" key="1">
    <citation type="submission" date="2019-10" db="EMBL/GenBank/DDBJ databases">
        <authorList>
            <consortium name="DOE Joint Genome Institute"/>
            <person name="Kuo A."/>
            <person name="Miyauchi S."/>
            <person name="Kiss E."/>
            <person name="Drula E."/>
            <person name="Kohler A."/>
            <person name="Sanchez-Garcia M."/>
            <person name="Andreopoulos B."/>
            <person name="Barry K.W."/>
            <person name="Bonito G."/>
            <person name="Buee M."/>
            <person name="Carver A."/>
            <person name="Chen C."/>
            <person name="Cichocki N."/>
            <person name="Clum A."/>
            <person name="Culley D."/>
            <person name="Crous P.W."/>
            <person name="Fauchery L."/>
            <person name="Girlanda M."/>
            <person name="Hayes R."/>
            <person name="Keri Z."/>
            <person name="LaButti K."/>
            <person name="Lipzen A."/>
            <person name="Lombard V."/>
            <person name="Magnuson J."/>
            <person name="Maillard F."/>
            <person name="Morin E."/>
            <person name="Murat C."/>
            <person name="Nolan M."/>
            <person name="Ohm R."/>
            <person name="Pangilinan J."/>
            <person name="Pereira M."/>
            <person name="Perotto S."/>
            <person name="Peter M."/>
            <person name="Riley R."/>
            <person name="Sitrit Y."/>
            <person name="Stielow B."/>
            <person name="Szollosi G."/>
            <person name="Zifcakova L."/>
            <person name="Stursova M."/>
            <person name="Spatafora J.W."/>
            <person name="Tedersoo L."/>
            <person name="Vaario L.-M."/>
            <person name="Yamada A."/>
            <person name="Yan M."/>
            <person name="Wang P."/>
            <person name="Xu J."/>
            <person name="Bruns T."/>
            <person name="Baldrian P."/>
            <person name="Vilgalys R."/>
            <person name="Henrissat B."/>
            <person name="Grigoriev I.V."/>
            <person name="Hibbett D."/>
            <person name="Nagy L.G."/>
            <person name="Martin F.M."/>
        </authorList>
    </citation>
    <scope>NUCLEOTIDE SEQUENCE</scope>
    <source>
        <strain evidence="7">Prilba</strain>
    </source>
</reference>
<dbReference type="PROSITE" id="PS50054">
    <property type="entry name" value="TYR_PHOSPHATASE_DUAL"/>
    <property type="match status" value="1"/>
</dbReference>
<dbReference type="GO" id="GO:0043409">
    <property type="term" value="P:negative regulation of MAPK cascade"/>
    <property type="evidence" value="ECO:0007669"/>
    <property type="project" value="TreeGrafter"/>
</dbReference>
<dbReference type="Proteomes" id="UP000759537">
    <property type="component" value="Unassembled WGS sequence"/>
</dbReference>
<dbReference type="OrthoDB" id="273181at2759"/>
<keyword evidence="4" id="KW-0904">Protein phosphatase</keyword>
<dbReference type="InterPro" id="IPR020422">
    <property type="entry name" value="TYR_PHOSPHATASE_DUAL_dom"/>
</dbReference>
<evidence type="ECO:0000313" key="8">
    <source>
        <dbReference type="Proteomes" id="UP000759537"/>
    </source>
</evidence>
<evidence type="ECO:0000313" key="7">
    <source>
        <dbReference type="EMBL" id="KAF8480183.1"/>
    </source>
</evidence>
<dbReference type="SUPFAM" id="SSF52799">
    <property type="entry name" value="(Phosphotyrosine protein) phosphatases II"/>
    <property type="match status" value="1"/>
</dbReference>
<dbReference type="Gene3D" id="3.90.190.10">
    <property type="entry name" value="Protein tyrosine phosphatase superfamily"/>
    <property type="match status" value="1"/>
</dbReference>
<protein>
    <recommendedName>
        <fullName evidence="2">protein-tyrosine-phosphatase</fullName>
        <ecNumber evidence="2">3.1.3.48</ecNumber>
    </recommendedName>
</protein>
<evidence type="ECO:0000256" key="4">
    <source>
        <dbReference type="ARBA" id="ARBA00022912"/>
    </source>
</evidence>
<dbReference type="InterPro" id="IPR000387">
    <property type="entry name" value="Tyr_Pase_dom"/>
</dbReference>
<dbReference type="CDD" id="cd14498">
    <property type="entry name" value="DSP"/>
    <property type="match status" value="1"/>
</dbReference>
<sequence length="203" mass="22711">MMISFSGLAPEVAEAMCTPMHLILPSGPPSSPRLQCSNPGALYLGSISAVLDPSILKEHDIHHLVQVLDVPWLPASEQDGYECYRLDILDLESQDLKPHLEDAVEDIDSALRRGRNVLVHCQQGVSRSAAIVIAYLIRKRGMSFDSAITFVRQRRPCIKPNSGFVRCLREWERQWIPHPACTPTVFERSCPVVNHTTLISSLF</sequence>
<evidence type="ECO:0000256" key="1">
    <source>
        <dbReference type="ARBA" id="ARBA00008601"/>
    </source>
</evidence>
<dbReference type="PANTHER" id="PTHR10159">
    <property type="entry name" value="DUAL SPECIFICITY PROTEIN PHOSPHATASE"/>
    <property type="match status" value="1"/>
</dbReference>
<dbReference type="EC" id="3.1.3.48" evidence="2"/>
<dbReference type="PANTHER" id="PTHR10159:SF519">
    <property type="entry name" value="DUAL SPECIFICITY PROTEIN PHOSPHATASE MPK3"/>
    <property type="match status" value="1"/>
</dbReference>